<dbReference type="EMBL" id="NXIF01000039">
    <property type="protein sequence ID" value="PKI80218.1"/>
    <property type="molecule type" value="Genomic_DNA"/>
</dbReference>
<dbReference type="NCBIfam" id="TIGR00839">
    <property type="entry name" value="aspA"/>
    <property type="match status" value="1"/>
</dbReference>
<proteinExistence type="inferred from homology"/>
<protein>
    <recommendedName>
        <fullName evidence="3 6">Aspartate ammonia-lyase</fullName>
        <shortName evidence="7">Aspartase</shortName>
        <ecNumber evidence="2 6">4.3.1.1</ecNumber>
    </recommendedName>
</protein>
<name>A0A2N1J0X4_9BACT</name>
<dbReference type="Gene3D" id="1.10.40.30">
    <property type="entry name" value="Fumarase/aspartase (C-terminal domain)"/>
    <property type="match status" value="1"/>
</dbReference>
<evidence type="ECO:0000313" key="11">
    <source>
        <dbReference type="Proteomes" id="UP000233248"/>
    </source>
</evidence>
<dbReference type="PRINTS" id="PR00145">
    <property type="entry name" value="ARGSUCLYASE"/>
</dbReference>
<dbReference type="Pfam" id="PF00206">
    <property type="entry name" value="Lyase_1"/>
    <property type="match status" value="1"/>
</dbReference>
<dbReference type="InterPro" id="IPR024083">
    <property type="entry name" value="Fumarase/histidase_N"/>
</dbReference>
<dbReference type="GO" id="GO:0006099">
    <property type="term" value="P:tricarboxylic acid cycle"/>
    <property type="evidence" value="ECO:0007669"/>
    <property type="project" value="InterPro"/>
</dbReference>
<evidence type="ECO:0000256" key="7">
    <source>
        <dbReference type="RuleBase" id="RU362017"/>
    </source>
</evidence>
<evidence type="ECO:0000259" key="9">
    <source>
        <dbReference type="Pfam" id="PF10415"/>
    </source>
</evidence>
<dbReference type="GO" id="GO:0008797">
    <property type="term" value="F:aspartate ammonia-lyase activity"/>
    <property type="evidence" value="ECO:0007669"/>
    <property type="project" value="UniProtKB-UniRule"/>
</dbReference>
<dbReference type="KEGG" id="ahs:AHALO_1094"/>
<evidence type="ECO:0000256" key="3">
    <source>
        <dbReference type="ARBA" id="ARBA00016146"/>
    </source>
</evidence>
<dbReference type="Proteomes" id="UP000233248">
    <property type="component" value="Unassembled WGS sequence"/>
</dbReference>
<dbReference type="InterPro" id="IPR020557">
    <property type="entry name" value="Fumarate_lyase_CS"/>
</dbReference>
<gene>
    <name evidence="10" type="primary">aspA</name>
    <name evidence="10" type="ORF">CP960_10325</name>
</gene>
<evidence type="ECO:0000256" key="5">
    <source>
        <dbReference type="ARBA" id="ARBA00054994"/>
    </source>
</evidence>
<dbReference type="InterPro" id="IPR022761">
    <property type="entry name" value="Fumarate_lyase_N"/>
</dbReference>
<dbReference type="RefSeq" id="WP_101185361.1">
    <property type="nucleotide sequence ID" value="NZ_CP031218.1"/>
</dbReference>
<dbReference type="Gene3D" id="1.10.275.10">
    <property type="entry name" value="Fumarase/aspartase (N-terminal domain)"/>
    <property type="match status" value="1"/>
</dbReference>
<dbReference type="InterPro" id="IPR018951">
    <property type="entry name" value="Fumarase_C_C"/>
</dbReference>
<dbReference type="InterPro" id="IPR051546">
    <property type="entry name" value="Aspartate_Ammonia-Lyase"/>
</dbReference>
<dbReference type="PRINTS" id="PR00149">
    <property type="entry name" value="FUMRATELYASE"/>
</dbReference>
<feature type="domain" description="Fumarate lyase N-terminal" evidence="8">
    <location>
        <begin position="14"/>
        <end position="344"/>
    </location>
</feature>
<dbReference type="FunFam" id="1.10.40.30:FF:000002">
    <property type="entry name" value="Fumarate hydratase class II"/>
    <property type="match status" value="1"/>
</dbReference>
<dbReference type="PANTHER" id="PTHR42696">
    <property type="entry name" value="ASPARTATE AMMONIA-LYASE"/>
    <property type="match status" value="1"/>
</dbReference>
<keyword evidence="4 7" id="KW-0456">Lyase</keyword>
<accession>A0A2N1J0X4</accession>
<dbReference type="FunFam" id="1.10.275.10:FF:000001">
    <property type="entry name" value="Fumarate hydratase, mitochondrial"/>
    <property type="match status" value="1"/>
</dbReference>
<dbReference type="PANTHER" id="PTHR42696:SF2">
    <property type="entry name" value="ASPARTATE AMMONIA-LYASE"/>
    <property type="match status" value="1"/>
</dbReference>
<evidence type="ECO:0000256" key="6">
    <source>
        <dbReference type="NCBIfam" id="TIGR00839"/>
    </source>
</evidence>
<comment type="function">
    <text evidence="5">Catalyzes the reversible conversion of L-aspartate to fumarate and ammonia.</text>
</comment>
<dbReference type="GO" id="GO:0006531">
    <property type="term" value="P:aspartate metabolic process"/>
    <property type="evidence" value="ECO:0007669"/>
    <property type="project" value="InterPro"/>
</dbReference>
<feature type="domain" description="Fumarase C C-terminal" evidence="9">
    <location>
        <begin position="410"/>
        <end position="463"/>
    </location>
</feature>
<evidence type="ECO:0000259" key="8">
    <source>
        <dbReference type="Pfam" id="PF00206"/>
    </source>
</evidence>
<dbReference type="CDD" id="cd01357">
    <property type="entry name" value="Aspartase"/>
    <property type="match status" value="1"/>
</dbReference>
<comment type="similarity">
    <text evidence="1 7">Belongs to the class-II fumarase/aspartase family. Aspartase subfamily.</text>
</comment>
<dbReference type="AlphaFoldDB" id="A0A2N1J0X4"/>
<comment type="caution">
    <text evidence="10">The sequence shown here is derived from an EMBL/GenBank/DDBJ whole genome shotgun (WGS) entry which is preliminary data.</text>
</comment>
<dbReference type="Pfam" id="PF10415">
    <property type="entry name" value="FumaraseC_C"/>
    <property type="match status" value="1"/>
</dbReference>
<dbReference type="InterPro" id="IPR000362">
    <property type="entry name" value="Fumarate_lyase_fam"/>
</dbReference>
<dbReference type="PROSITE" id="PS00163">
    <property type="entry name" value="FUMARATE_LYASES"/>
    <property type="match status" value="1"/>
</dbReference>
<keyword evidence="11" id="KW-1185">Reference proteome</keyword>
<organism evidence="10 11">
    <name type="scientific">Malaciobacter halophilus</name>
    <dbReference type="NCBI Taxonomy" id="197482"/>
    <lineage>
        <taxon>Bacteria</taxon>
        <taxon>Pseudomonadati</taxon>
        <taxon>Campylobacterota</taxon>
        <taxon>Epsilonproteobacteria</taxon>
        <taxon>Campylobacterales</taxon>
        <taxon>Arcobacteraceae</taxon>
        <taxon>Malaciobacter</taxon>
    </lineage>
</organism>
<reference evidence="10 11" key="1">
    <citation type="submission" date="2017-09" db="EMBL/GenBank/DDBJ databases">
        <title>Genomics of the genus Arcobacter.</title>
        <authorList>
            <person name="Perez-Cataluna A."/>
            <person name="Figueras M.J."/>
            <person name="Salas-Masso N."/>
        </authorList>
    </citation>
    <scope>NUCLEOTIDE SEQUENCE [LARGE SCALE GENOMIC DNA]</scope>
    <source>
        <strain evidence="10 11">DSM 18005</strain>
    </source>
</reference>
<dbReference type="FunFam" id="1.20.200.10:FF:000001">
    <property type="entry name" value="Fumarate hydratase, mitochondrial"/>
    <property type="match status" value="1"/>
</dbReference>
<dbReference type="InterPro" id="IPR004708">
    <property type="entry name" value="ApsA"/>
</dbReference>
<dbReference type="NCBIfam" id="NF008909">
    <property type="entry name" value="PRK12273.1"/>
    <property type="match status" value="1"/>
</dbReference>
<evidence type="ECO:0000256" key="4">
    <source>
        <dbReference type="ARBA" id="ARBA00023239"/>
    </source>
</evidence>
<dbReference type="GO" id="GO:0005829">
    <property type="term" value="C:cytosol"/>
    <property type="evidence" value="ECO:0007669"/>
    <property type="project" value="TreeGrafter"/>
</dbReference>
<dbReference type="EC" id="4.3.1.1" evidence="2 6"/>
<dbReference type="SUPFAM" id="SSF48557">
    <property type="entry name" value="L-aspartase-like"/>
    <property type="match status" value="1"/>
</dbReference>
<sequence length="472" mass="52308">MAKEYRIEHDLLGEKRISMDSYYGIQTLRAKDNFSISKVNLSQFPKLIRALAQVKKACAMANNELGLLDDKLCDAICSACDEIVAKKYHDQFIVDVIQGGAGTSTNMNANEVITNVALEIMGYEKGRYDILHPNNHVNMSQSTNDVYPTAVRLALYEYLCKLQNKMQILKDSFFSKAKEFNDIIKMGRTQLQDAVPMTLGQEFNSFGLMIEDDISAIEMTKRIVAQMNLGATAIGTGINTDSKYAGLVKEKLEEVTNRPFVTACDLVKATQDTSTFVQVSGVMKSIATKISKICNDLRLLSSGPRTGINEINLPKMQPGSSIMPGKVNPVIPEVVNQVAFQVIGHDITISLASEGGQLQLNVFEPIIAYNLFQSITMMCNASETLAFKCVDGITANEQRCKELVLNSIGLVTALNPYIGYQNATLVAKEALETNRSVYDIVLEKKLLSKEQLDEYLKPENMTHPTYSKDCKL</sequence>
<dbReference type="OrthoDB" id="9802809at2"/>
<evidence type="ECO:0000313" key="10">
    <source>
        <dbReference type="EMBL" id="PKI80218.1"/>
    </source>
</evidence>
<evidence type="ECO:0000256" key="2">
    <source>
        <dbReference type="ARBA" id="ARBA00012992"/>
    </source>
</evidence>
<evidence type="ECO:0000256" key="1">
    <source>
        <dbReference type="ARBA" id="ARBA00005596"/>
    </source>
</evidence>
<dbReference type="Gene3D" id="1.20.200.10">
    <property type="entry name" value="Fumarase/aspartase (Central domain)"/>
    <property type="match status" value="1"/>
</dbReference>
<dbReference type="InterPro" id="IPR008948">
    <property type="entry name" value="L-Aspartase-like"/>
</dbReference>
<comment type="catalytic activity">
    <reaction evidence="7">
        <text>L-aspartate = fumarate + NH4(+)</text>
        <dbReference type="Rhea" id="RHEA:16601"/>
        <dbReference type="ChEBI" id="CHEBI:28938"/>
        <dbReference type="ChEBI" id="CHEBI:29806"/>
        <dbReference type="ChEBI" id="CHEBI:29991"/>
        <dbReference type="EC" id="4.3.1.1"/>
    </reaction>
</comment>